<dbReference type="EMBL" id="JADBJN010000001">
    <property type="protein sequence ID" value="KAG5681857.1"/>
    <property type="molecule type" value="Genomic_DNA"/>
</dbReference>
<dbReference type="GO" id="GO:0005762">
    <property type="term" value="C:mitochondrial large ribosomal subunit"/>
    <property type="evidence" value="ECO:0007669"/>
    <property type="project" value="TreeGrafter"/>
</dbReference>
<evidence type="ECO:0000256" key="8">
    <source>
        <dbReference type="ARBA" id="ARBA00035440"/>
    </source>
</evidence>
<dbReference type="PRINTS" id="PR00060">
    <property type="entry name" value="RIBOSOMALL16"/>
</dbReference>
<dbReference type="SUPFAM" id="SSF54686">
    <property type="entry name" value="Ribosomal protein L16p/L10e"/>
    <property type="match status" value="1"/>
</dbReference>
<dbReference type="PANTHER" id="PTHR12220">
    <property type="entry name" value="50S/60S RIBOSOMAL PROTEIN L16"/>
    <property type="match status" value="1"/>
</dbReference>
<evidence type="ECO:0000256" key="4">
    <source>
        <dbReference type="ARBA" id="ARBA00022980"/>
    </source>
</evidence>
<comment type="similarity">
    <text evidence="2 9">Belongs to the universal ribosomal protein uL16 family.</text>
</comment>
<gene>
    <name evidence="10" type="ORF">PVAND_011264</name>
</gene>
<proteinExistence type="inferred from homology"/>
<evidence type="ECO:0000256" key="3">
    <source>
        <dbReference type="ARBA" id="ARBA00022946"/>
    </source>
</evidence>
<dbReference type="InterPro" id="IPR036920">
    <property type="entry name" value="Ribosomal_uL16_sf"/>
</dbReference>
<comment type="subcellular location">
    <subcellularLocation>
        <location evidence="1">Mitochondrion</location>
    </subcellularLocation>
</comment>
<dbReference type="InterPro" id="IPR047873">
    <property type="entry name" value="Ribosomal_uL16"/>
</dbReference>
<dbReference type="GO" id="GO:0003735">
    <property type="term" value="F:structural constituent of ribosome"/>
    <property type="evidence" value="ECO:0007669"/>
    <property type="project" value="InterPro"/>
</dbReference>
<organism evidence="10 11">
    <name type="scientific">Polypedilum vanderplanki</name>
    <name type="common">Sleeping chironomid midge</name>
    <dbReference type="NCBI Taxonomy" id="319348"/>
    <lineage>
        <taxon>Eukaryota</taxon>
        <taxon>Metazoa</taxon>
        <taxon>Ecdysozoa</taxon>
        <taxon>Arthropoda</taxon>
        <taxon>Hexapoda</taxon>
        <taxon>Insecta</taxon>
        <taxon>Pterygota</taxon>
        <taxon>Neoptera</taxon>
        <taxon>Endopterygota</taxon>
        <taxon>Diptera</taxon>
        <taxon>Nematocera</taxon>
        <taxon>Chironomoidea</taxon>
        <taxon>Chironomidae</taxon>
        <taxon>Chironominae</taxon>
        <taxon>Polypedilum</taxon>
        <taxon>Polypedilum</taxon>
    </lineage>
</organism>
<dbReference type="FunFam" id="3.90.1170.10:FF:000005">
    <property type="entry name" value="39S ribosomal protein L16, mitochondrial"/>
    <property type="match status" value="1"/>
</dbReference>
<evidence type="ECO:0000313" key="11">
    <source>
        <dbReference type="Proteomes" id="UP001107558"/>
    </source>
</evidence>
<evidence type="ECO:0000313" key="10">
    <source>
        <dbReference type="EMBL" id="KAG5681857.1"/>
    </source>
</evidence>
<dbReference type="PANTHER" id="PTHR12220:SF13">
    <property type="entry name" value="LARGE RIBOSOMAL SUBUNIT PROTEIN UL16M"/>
    <property type="match status" value="1"/>
</dbReference>
<keyword evidence="6 9" id="KW-0687">Ribonucleoprotein</keyword>
<accession>A0A9J6CI12</accession>
<dbReference type="Gene3D" id="3.90.1170.10">
    <property type="entry name" value="Ribosomal protein L10e/L16"/>
    <property type="match status" value="1"/>
</dbReference>
<dbReference type="GO" id="GO:0032543">
    <property type="term" value="P:mitochondrial translation"/>
    <property type="evidence" value="ECO:0007669"/>
    <property type="project" value="TreeGrafter"/>
</dbReference>
<keyword evidence="4 9" id="KW-0689">Ribosomal protein</keyword>
<name>A0A9J6CI12_POLVA</name>
<keyword evidence="3" id="KW-0809">Transit peptide</keyword>
<evidence type="ECO:0000256" key="2">
    <source>
        <dbReference type="ARBA" id="ARBA00008931"/>
    </source>
</evidence>
<evidence type="ECO:0000256" key="6">
    <source>
        <dbReference type="ARBA" id="ARBA00023274"/>
    </source>
</evidence>
<dbReference type="OrthoDB" id="268521at2759"/>
<evidence type="ECO:0000256" key="5">
    <source>
        <dbReference type="ARBA" id="ARBA00023128"/>
    </source>
</evidence>
<keyword evidence="5" id="KW-0496">Mitochondrion</keyword>
<sequence length="239" mass="27979">MLCSRTNLFSNLTSIRLVPAAFLKNFPPPPTYDHVEFGEGKPKLRFFDKVPQYPPNMRPPKMQKKLKFMRGPEQVHNFLLHEQYGIQALGGGRMRWGHFEMIRLSVGRKMDVNRMFCIWRIDPPWQPVTRRGQGQRLGGGKGAIDHYVTPIKAGRIIMELGGKCEFKEVQEFLQKYADQLPFPARAVSHEMLINEKKHQEELEKSNLNPYTFKYIIQNNLSGCHRWLRPIDHKQFGKFE</sequence>
<reference evidence="10" key="1">
    <citation type="submission" date="2021-03" db="EMBL/GenBank/DDBJ databases">
        <title>Chromosome level genome of the anhydrobiotic midge Polypedilum vanderplanki.</title>
        <authorList>
            <person name="Yoshida Y."/>
            <person name="Kikawada T."/>
            <person name="Gusev O."/>
        </authorList>
    </citation>
    <scope>NUCLEOTIDE SEQUENCE</scope>
    <source>
        <strain evidence="10">NIAS01</strain>
        <tissue evidence="10">Whole body or cell culture</tissue>
    </source>
</reference>
<dbReference type="AlphaFoldDB" id="A0A9J6CI12"/>
<dbReference type="InterPro" id="IPR000114">
    <property type="entry name" value="Ribosomal_uL16_bact-type"/>
</dbReference>
<comment type="caution">
    <text evidence="10">The sequence shown here is derived from an EMBL/GenBank/DDBJ whole genome shotgun (WGS) entry which is preliminary data.</text>
</comment>
<evidence type="ECO:0000256" key="7">
    <source>
        <dbReference type="ARBA" id="ARBA00035302"/>
    </source>
</evidence>
<dbReference type="Pfam" id="PF00252">
    <property type="entry name" value="Ribosomal_L16"/>
    <property type="match status" value="1"/>
</dbReference>
<dbReference type="GO" id="GO:0019843">
    <property type="term" value="F:rRNA binding"/>
    <property type="evidence" value="ECO:0007669"/>
    <property type="project" value="InterPro"/>
</dbReference>
<protein>
    <recommendedName>
        <fullName evidence="7">Large ribosomal subunit protein uL16m</fullName>
    </recommendedName>
    <alternativeName>
        <fullName evidence="8">39S ribosomal protein L16, mitochondrial</fullName>
    </alternativeName>
</protein>
<dbReference type="Proteomes" id="UP001107558">
    <property type="component" value="Chromosome 1"/>
</dbReference>
<keyword evidence="11" id="KW-1185">Reference proteome</keyword>
<dbReference type="GO" id="GO:0005743">
    <property type="term" value="C:mitochondrial inner membrane"/>
    <property type="evidence" value="ECO:0007669"/>
    <property type="project" value="UniProtKB-ARBA"/>
</dbReference>
<evidence type="ECO:0000256" key="1">
    <source>
        <dbReference type="ARBA" id="ARBA00004173"/>
    </source>
</evidence>
<evidence type="ECO:0000256" key="9">
    <source>
        <dbReference type="RuleBase" id="RU004413"/>
    </source>
</evidence>